<dbReference type="SUPFAM" id="SSF56322">
    <property type="entry name" value="ADC synthase"/>
    <property type="match status" value="1"/>
</dbReference>
<keyword evidence="12 17" id="KW-0456">Lyase</keyword>
<evidence type="ECO:0000256" key="2">
    <source>
        <dbReference type="ARBA" id="ARBA00004873"/>
    </source>
</evidence>
<evidence type="ECO:0000313" key="17">
    <source>
        <dbReference type="EMBL" id="AKI85301.1"/>
    </source>
</evidence>
<dbReference type="InterPro" id="IPR006805">
    <property type="entry name" value="Anth_synth_I_N"/>
</dbReference>
<dbReference type="InterPro" id="IPR005801">
    <property type="entry name" value="ADC_synthase"/>
</dbReference>
<evidence type="ECO:0000259" key="16">
    <source>
        <dbReference type="Pfam" id="PF04715"/>
    </source>
</evidence>
<evidence type="ECO:0000256" key="13">
    <source>
        <dbReference type="ARBA" id="ARBA00025634"/>
    </source>
</evidence>
<evidence type="ECO:0000256" key="11">
    <source>
        <dbReference type="ARBA" id="ARBA00023141"/>
    </source>
</evidence>
<keyword evidence="7" id="KW-0028">Amino-acid biosynthesis</keyword>
<feature type="domain" description="Chorismate-utilising enzyme C-terminal" evidence="15">
    <location>
        <begin position="242"/>
        <end position="495"/>
    </location>
</feature>
<proteinExistence type="inferred from homology"/>
<evidence type="ECO:0000256" key="14">
    <source>
        <dbReference type="ARBA" id="ARBA00047683"/>
    </source>
</evidence>
<comment type="subunit">
    <text evidence="4">Heterotetramer consisting of two non-identical subunits: a beta subunit (TrpG) and a large alpha subunit (TrpE).</text>
</comment>
<protein>
    <recommendedName>
        <fullName evidence="6">Anthranilate synthase component 1</fullName>
        <ecNumber evidence="5">4.1.3.27</ecNumber>
    </recommendedName>
</protein>
<comment type="cofactor">
    <cofactor evidence="1">
        <name>Mg(2+)</name>
        <dbReference type="ChEBI" id="CHEBI:18420"/>
    </cofactor>
</comment>
<keyword evidence="11" id="KW-0057">Aromatic amino acid biosynthesis</keyword>
<keyword evidence="10" id="KW-0460">Magnesium</keyword>
<dbReference type="GO" id="GO:0000162">
    <property type="term" value="P:L-tryptophan biosynthetic process"/>
    <property type="evidence" value="ECO:0007669"/>
    <property type="project" value="UniProtKB-UniPathway"/>
</dbReference>
<evidence type="ECO:0000256" key="5">
    <source>
        <dbReference type="ARBA" id="ARBA00012266"/>
    </source>
</evidence>
<dbReference type="InterPro" id="IPR005256">
    <property type="entry name" value="Anth_synth_I_PabB"/>
</dbReference>
<name>A0A0G2YJM5_9ZZZZ</name>
<comment type="pathway">
    <text evidence="2">Amino-acid biosynthesis; L-tryptophan biosynthesis; L-tryptophan from chorismate: step 1/5.</text>
</comment>
<evidence type="ECO:0000256" key="3">
    <source>
        <dbReference type="ARBA" id="ARBA00009562"/>
    </source>
</evidence>
<dbReference type="GO" id="GO:0004049">
    <property type="term" value="F:anthranilate synthase activity"/>
    <property type="evidence" value="ECO:0007669"/>
    <property type="project" value="UniProtKB-EC"/>
</dbReference>
<dbReference type="UniPathway" id="UPA00035">
    <property type="reaction ID" value="UER00040"/>
</dbReference>
<evidence type="ECO:0000256" key="8">
    <source>
        <dbReference type="ARBA" id="ARBA00022723"/>
    </source>
</evidence>
<sequence length="528" mass="58117">MLDLRPHPNGAATSTGRYRPTLEEVAALSEQGNIIPVYREIMADLETPVSAYLKVATGRYSFLLESVEGGERLARYSFIGTDPYLTLYLNDGVAHANLQGYKQTSRFDDPLVALQSYLEPYRTVALPGLPRFLGGAVGYLSYEAVRYFERLPVAPADPLGFPDAFFMFVDTMLVFDHLERTIKVVSHVHIDEHTSLEESYAQAVERIDRLVARLGGEPSLPLGTEPLDERPVSERIRPNMARETYLGMVERAKEYIAAGDIIQVVLSQRLAVPSAAHPFTIYRALRKINPSPYMYYLNIDDAQIVGASPEMLVRLDGRTLTTHPIAGTRPRGATPEEDEALAAELAADEKENAEHIMLVDLGRNDIGRVARPGTVRVPQLMEIERYSHVMHLVSHVEGEIADGLVGVDALRSCFPAGTVSGAPKIRAMEIIAELEPEERGPYSGAVGYVSFSGNLDAAITLRTMVVRDGTVYLQAGGGIVADSTPEGEYRESLQKMQALVRAIELAEQMEYSVRGAGARQAEQKEGVR</sequence>
<evidence type="ECO:0000256" key="7">
    <source>
        <dbReference type="ARBA" id="ARBA00022605"/>
    </source>
</evidence>
<evidence type="ECO:0000259" key="15">
    <source>
        <dbReference type="Pfam" id="PF00425"/>
    </source>
</evidence>
<comment type="similarity">
    <text evidence="3">Belongs to the anthranilate synthase component I family.</text>
</comment>
<dbReference type="GO" id="GO:0046872">
    <property type="term" value="F:metal ion binding"/>
    <property type="evidence" value="ECO:0007669"/>
    <property type="project" value="UniProtKB-KW"/>
</dbReference>
<feature type="domain" description="Anthranilate synthase component I N-terminal" evidence="16">
    <location>
        <begin position="44"/>
        <end position="182"/>
    </location>
</feature>
<evidence type="ECO:0000256" key="12">
    <source>
        <dbReference type="ARBA" id="ARBA00023239"/>
    </source>
</evidence>
<evidence type="ECO:0000256" key="9">
    <source>
        <dbReference type="ARBA" id="ARBA00022822"/>
    </source>
</evidence>
<reference evidence="17" key="1">
    <citation type="journal article" date="2015" name="Front. Microbiol.">
        <title>Identification of novel esterase-active enzymes from hot environments by use of the host bacterium Thermus thermophilus.</title>
        <authorList>
            <person name="Leis B."/>
            <person name="Angelov A."/>
            <person name="Mientus M."/>
            <person name="Li H."/>
            <person name="Pham V.T."/>
            <person name="Lauinger B."/>
            <person name="Bongen P."/>
            <person name="Pietruszka J."/>
            <person name="Goncalves L.G."/>
            <person name="Santos H."/>
            <person name="Liebl W."/>
        </authorList>
    </citation>
    <scope>NUCLEOTIDE SEQUENCE</scope>
</reference>
<keyword evidence="8" id="KW-0479">Metal-binding</keyword>
<evidence type="ECO:0000256" key="4">
    <source>
        <dbReference type="ARBA" id="ARBA00011575"/>
    </source>
</evidence>
<dbReference type="EC" id="4.1.3.27" evidence="5"/>
<dbReference type="Pfam" id="PF04715">
    <property type="entry name" value="Anth_synt_I_N"/>
    <property type="match status" value="1"/>
</dbReference>
<dbReference type="InterPro" id="IPR015890">
    <property type="entry name" value="Chorismate_C"/>
</dbReference>
<dbReference type="AlphaFoldDB" id="A0A0G2YJM5"/>
<keyword evidence="9" id="KW-0822">Tryptophan biosynthesis</keyword>
<dbReference type="InterPro" id="IPR019999">
    <property type="entry name" value="Anth_synth_I-like"/>
</dbReference>
<dbReference type="NCBIfam" id="TIGR00564">
    <property type="entry name" value="trpE_most"/>
    <property type="match status" value="1"/>
</dbReference>
<comment type="catalytic activity">
    <reaction evidence="14">
        <text>chorismate + L-glutamine = anthranilate + pyruvate + L-glutamate + H(+)</text>
        <dbReference type="Rhea" id="RHEA:21732"/>
        <dbReference type="ChEBI" id="CHEBI:15361"/>
        <dbReference type="ChEBI" id="CHEBI:15378"/>
        <dbReference type="ChEBI" id="CHEBI:16567"/>
        <dbReference type="ChEBI" id="CHEBI:29748"/>
        <dbReference type="ChEBI" id="CHEBI:29985"/>
        <dbReference type="ChEBI" id="CHEBI:58359"/>
        <dbReference type="EC" id="4.1.3.27"/>
    </reaction>
</comment>
<evidence type="ECO:0000256" key="6">
    <source>
        <dbReference type="ARBA" id="ARBA00020653"/>
    </source>
</evidence>
<organism evidence="17">
    <name type="scientific">uncultured organism</name>
    <dbReference type="NCBI Taxonomy" id="155900"/>
    <lineage>
        <taxon>unclassified sequences</taxon>
        <taxon>environmental samples</taxon>
    </lineage>
</organism>
<dbReference type="PANTHER" id="PTHR11236:SF48">
    <property type="entry name" value="ISOCHORISMATE SYNTHASE MENF"/>
    <property type="match status" value="1"/>
</dbReference>
<comment type="function">
    <text evidence="13">Part of a heterotetrameric complex that catalyzes the two-step biosynthesis of anthranilate, an intermediate in the biosynthesis of L-tryptophan. In the first step, the glutamine-binding beta subunit (TrpG) of anthranilate synthase (AS) provides the glutamine amidotransferase activity which generates ammonia as a substrate that, along with chorismate, is used in the second step, catalyzed by the large alpha subunit of AS (TrpE) to produce anthranilate. In the absence of TrpG, TrpE can synthesize anthranilate directly from chorismate and high concentrations of ammonia.</text>
</comment>
<dbReference type="PRINTS" id="PR00095">
    <property type="entry name" value="ANTSNTHASEI"/>
</dbReference>
<dbReference type="EMBL" id="KP892657">
    <property type="protein sequence ID" value="AKI85301.1"/>
    <property type="molecule type" value="Genomic_DNA"/>
</dbReference>
<evidence type="ECO:0000256" key="1">
    <source>
        <dbReference type="ARBA" id="ARBA00001946"/>
    </source>
</evidence>
<dbReference type="Pfam" id="PF00425">
    <property type="entry name" value="Chorismate_bind"/>
    <property type="match status" value="1"/>
</dbReference>
<dbReference type="PANTHER" id="PTHR11236">
    <property type="entry name" value="AMINOBENZOATE/ANTHRANILATE SYNTHASE"/>
    <property type="match status" value="1"/>
</dbReference>
<evidence type="ECO:0000256" key="10">
    <source>
        <dbReference type="ARBA" id="ARBA00022842"/>
    </source>
</evidence>
<accession>A0A0G2YJM5</accession>
<dbReference type="Gene3D" id="3.60.120.10">
    <property type="entry name" value="Anthranilate synthase"/>
    <property type="match status" value="1"/>
</dbReference>